<sequence length="447" mass="50062">MVASCPPSGNYLKDATASKLAYVAFWRTGSAQFWGSSNHIEIFLERIRAAAPTWNMSAPILIDAGAAPYNTVGGDISHVLAYFRLWGCRGPRAEPSPYSAQQIIGFEPMVPPFERLVSYVRKVLPTDYQLKSLPSGAVVLNEHGRQCMLLRNRPLSGVEREVSIAAQPFAGDNTASLEAHYQGHGARRVVKALTLDAELQRISAWRRGESDVLVLKVDVEGHEMSVLEGGKRAIAQGRVHIILLEYGDKTSPTIWNKMKKMHSAEAVAPSPQEMQGTSLYSIQRWGRSHGYETFLLGGNHRQPVLIPLTDGMWDDSYEVCRDKRLKYSPDGKHWRNFSAWNPSWSAVCWYDVVLIRRASKLLLHSLLAQSALSNRFCNRLQQGWYPSWVTKPSPTNLKCGHKIARPDQGQVCEYFIDADNPENAAQVERIAKFDWRVALQSKAKGST</sequence>
<keyword evidence="3" id="KW-1185">Reference proteome</keyword>
<proteinExistence type="predicted"/>
<dbReference type="InterPro" id="IPR006342">
    <property type="entry name" value="FkbM_mtfrase"/>
</dbReference>
<comment type="caution">
    <text evidence="2">The sequence shown here is derived from an EMBL/GenBank/DDBJ whole genome shotgun (WGS) entry which is preliminary data.</text>
</comment>
<dbReference type="EMBL" id="JBGBPQ010000007">
    <property type="protein sequence ID" value="KAL1521656.1"/>
    <property type="molecule type" value="Genomic_DNA"/>
</dbReference>
<name>A0AB34JLN3_PRYPA</name>
<dbReference type="Gene3D" id="3.40.50.150">
    <property type="entry name" value="Vaccinia Virus protein VP39"/>
    <property type="match status" value="1"/>
</dbReference>
<dbReference type="SUPFAM" id="SSF53335">
    <property type="entry name" value="S-adenosyl-L-methionine-dependent methyltransferases"/>
    <property type="match status" value="1"/>
</dbReference>
<evidence type="ECO:0000259" key="1">
    <source>
        <dbReference type="Pfam" id="PF05050"/>
    </source>
</evidence>
<protein>
    <recommendedName>
        <fullName evidence="1">Methyltransferase FkbM domain-containing protein</fullName>
    </recommendedName>
</protein>
<gene>
    <name evidence="2" type="ORF">AB1Y20_021313</name>
</gene>
<dbReference type="Proteomes" id="UP001515480">
    <property type="component" value="Unassembled WGS sequence"/>
</dbReference>
<accession>A0AB34JLN3</accession>
<organism evidence="2 3">
    <name type="scientific">Prymnesium parvum</name>
    <name type="common">Toxic golden alga</name>
    <dbReference type="NCBI Taxonomy" id="97485"/>
    <lineage>
        <taxon>Eukaryota</taxon>
        <taxon>Haptista</taxon>
        <taxon>Haptophyta</taxon>
        <taxon>Prymnesiophyceae</taxon>
        <taxon>Prymnesiales</taxon>
        <taxon>Prymnesiaceae</taxon>
        <taxon>Prymnesium</taxon>
    </lineage>
</organism>
<reference evidence="2 3" key="1">
    <citation type="journal article" date="2024" name="Science">
        <title>Giant polyketide synthase enzymes in the biosynthesis of giant marine polyether toxins.</title>
        <authorList>
            <person name="Fallon T.R."/>
            <person name="Shende V.V."/>
            <person name="Wierzbicki I.H."/>
            <person name="Pendleton A.L."/>
            <person name="Watervoot N.F."/>
            <person name="Auber R.P."/>
            <person name="Gonzalez D.J."/>
            <person name="Wisecaver J.H."/>
            <person name="Moore B.S."/>
        </authorList>
    </citation>
    <scope>NUCLEOTIDE SEQUENCE [LARGE SCALE GENOMIC DNA]</scope>
    <source>
        <strain evidence="2 3">12B1</strain>
    </source>
</reference>
<evidence type="ECO:0000313" key="3">
    <source>
        <dbReference type="Proteomes" id="UP001515480"/>
    </source>
</evidence>
<feature type="domain" description="Methyltransferase FkbM" evidence="1">
    <location>
        <begin position="175"/>
        <end position="259"/>
    </location>
</feature>
<dbReference type="Pfam" id="PF05050">
    <property type="entry name" value="Methyltransf_21"/>
    <property type="match status" value="1"/>
</dbReference>
<dbReference type="AlphaFoldDB" id="A0AB34JLN3"/>
<dbReference type="InterPro" id="IPR029063">
    <property type="entry name" value="SAM-dependent_MTases_sf"/>
</dbReference>
<evidence type="ECO:0000313" key="2">
    <source>
        <dbReference type="EMBL" id="KAL1521656.1"/>
    </source>
</evidence>